<accession>L1IY44</accession>
<dbReference type="GeneID" id="17297912"/>
<keyword evidence="1" id="KW-1133">Transmembrane helix</keyword>
<dbReference type="Proteomes" id="UP000011087">
    <property type="component" value="Unassembled WGS sequence"/>
</dbReference>
<dbReference type="HOGENOM" id="CLU_1809869_0_0_1"/>
<keyword evidence="1" id="KW-0812">Transmembrane</keyword>
<evidence type="ECO:0000256" key="2">
    <source>
        <dbReference type="SAM" id="SignalP"/>
    </source>
</evidence>
<dbReference type="KEGG" id="gtt:GUITHDRAFT_142128"/>
<evidence type="ECO:0000256" key="1">
    <source>
        <dbReference type="SAM" id="Phobius"/>
    </source>
</evidence>
<keyword evidence="2" id="KW-0732">Signal</keyword>
<dbReference type="PaxDb" id="55529-EKX41198"/>
<reference evidence="4" key="3">
    <citation type="submission" date="2016-03" db="UniProtKB">
        <authorList>
            <consortium name="EnsemblProtists"/>
        </authorList>
    </citation>
    <scope>IDENTIFICATION</scope>
</reference>
<feature type="signal peptide" evidence="2">
    <location>
        <begin position="1"/>
        <end position="30"/>
    </location>
</feature>
<proteinExistence type="predicted"/>
<name>L1IY44_GUITC</name>
<reference evidence="3 5" key="1">
    <citation type="journal article" date="2012" name="Nature">
        <title>Algal genomes reveal evolutionary mosaicism and the fate of nucleomorphs.</title>
        <authorList>
            <consortium name="DOE Joint Genome Institute"/>
            <person name="Curtis B.A."/>
            <person name="Tanifuji G."/>
            <person name="Burki F."/>
            <person name="Gruber A."/>
            <person name="Irimia M."/>
            <person name="Maruyama S."/>
            <person name="Arias M.C."/>
            <person name="Ball S.G."/>
            <person name="Gile G.H."/>
            <person name="Hirakawa Y."/>
            <person name="Hopkins J.F."/>
            <person name="Kuo A."/>
            <person name="Rensing S.A."/>
            <person name="Schmutz J."/>
            <person name="Symeonidi A."/>
            <person name="Elias M."/>
            <person name="Eveleigh R.J."/>
            <person name="Herman E.K."/>
            <person name="Klute M.J."/>
            <person name="Nakayama T."/>
            <person name="Obornik M."/>
            <person name="Reyes-Prieto A."/>
            <person name="Armbrust E.V."/>
            <person name="Aves S.J."/>
            <person name="Beiko R.G."/>
            <person name="Coutinho P."/>
            <person name="Dacks J.B."/>
            <person name="Durnford D.G."/>
            <person name="Fast N.M."/>
            <person name="Green B.R."/>
            <person name="Grisdale C.J."/>
            <person name="Hempel F."/>
            <person name="Henrissat B."/>
            <person name="Hoppner M.P."/>
            <person name="Ishida K."/>
            <person name="Kim E."/>
            <person name="Koreny L."/>
            <person name="Kroth P.G."/>
            <person name="Liu Y."/>
            <person name="Malik S.B."/>
            <person name="Maier U.G."/>
            <person name="McRose D."/>
            <person name="Mock T."/>
            <person name="Neilson J.A."/>
            <person name="Onodera N.T."/>
            <person name="Poole A.M."/>
            <person name="Pritham E.J."/>
            <person name="Richards T.A."/>
            <person name="Rocap G."/>
            <person name="Roy S.W."/>
            <person name="Sarai C."/>
            <person name="Schaack S."/>
            <person name="Shirato S."/>
            <person name="Slamovits C.H."/>
            <person name="Spencer D.F."/>
            <person name="Suzuki S."/>
            <person name="Worden A.Z."/>
            <person name="Zauner S."/>
            <person name="Barry K."/>
            <person name="Bell C."/>
            <person name="Bharti A.K."/>
            <person name="Crow J.A."/>
            <person name="Grimwood J."/>
            <person name="Kramer R."/>
            <person name="Lindquist E."/>
            <person name="Lucas S."/>
            <person name="Salamov A."/>
            <person name="McFadden G.I."/>
            <person name="Lane C.E."/>
            <person name="Keeling P.J."/>
            <person name="Gray M.W."/>
            <person name="Grigoriev I.V."/>
            <person name="Archibald J.M."/>
        </authorList>
    </citation>
    <scope>NUCLEOTIDE SEQUENCE</scope>
    <source>
        <strain evidence="3 5">CCMP2712</strain>
    </source>
</reference>
<dbReference type="RefSeq" id="XP_005828178.1">
    <property type="nucleotide sequence ID" value="XM_005828121.1"/>
</dbReference>
<feature type="chain" id="PRO_5008770591" evidence="2">
    <location>
        <begin position="31"/>
        <end position="143"/>
    </location>
</feature>
<organism evidence="3">
    <name type="scientific">Guillardia theta (strain CCMP2712)</name>
    <name type="common">Cryptophyte</name>
    <dbReference type="NCBI Taxonomy" id="905079"/>
    <lineage>
        <taxon>Eukaryota</taxon>
        <taxon>Cryptophyceae</taxon>
        <taxon>Pyrenomonadales</taxon>
        <taxon>Geminigeraceae</taxon>
        <taxon>Guillardia</taxon>
    </lineage>
</organism>
<dbReference type="EMBL" id="JH993025">
    <property type="protein sequence ID" value="EKX41198.1"/>
    <property type="molecule type" value="Genomic_DNA"/>
</dbReference>
<feature type="transmembrane region" description="Helical" evidence="1">
    <location>
        <begin position="80"/>
        <end position="102"/>
    </location>
</feature>
<evidence type="ECO:0000313" key="5">
    <source>
        <dbReference type="Proteomes" id="UP000011087"/>
    </source>
</evidence>
<evidence type="ECO:0000313" key="3">
    <source>
        <dbReference type="EMBL" id="EKX41198.1"/>
    </source>
</evidence>
<protein>
    <submittedName>
        <fullName evidence="3 4">Uncharacterized protein</fullName>
    </submittedName>
</protein>
<evidence type="ECO:0000313" key="4">
    <source>
        <dbReference type="EnsemblProtists" id="EKX41198"/>
    </source>
</evidence>
<sequence>MAMDFILSRSTAFQLVSLVILSCFILDLDASSSGPSHKVDSSLELLHAVAKLRQAVRTSSLQEAADCSGEPGGCFGTHRAIHQLLPLIIFGFIGAGFYWSYLRFVYPQGRAKKAVAEQPRTVVFAPSQKIYDTFGQENAPNLV</sequence>
<dbReference type="AlphaFoldDB" id="L1IY44"/>
<reference evidence="5" key="2">
    <citation type="submission" date="2012-11" db="EMBL/GenBank/DDBJ databases">
        <authorList>
            <person name="Kuo A."/>
            <person name="Curtis B.A."/>
            <person name="Tanifuji G."/>
            <person name="Burki F."/>
            <person name="Gruber A."/>
            <person name="Irimia M."/>
            <person name="Maruyama S."/>
            <person name="Arias M.C."/>
            <person name="Ball S.G."/>
            <person name="Gile G.H."/>
            <person name="Hirakawa Y."/>
            <person name="Hopkins J.F."/>
            <person name="Rensing S.A."/>
            <person name="Schmutz J."/>
            <person name="Symeonidi A."/>
            <person name="Elias M."/>
            <person name="Eveleigh R.J."/>
            <person name="Herman E.K."/>
            <person name="Klute M.J."/>
            <person name="Nakayama T."/>
            <person name="Obornik M."/>
            <person name="Reyes-Prieto A."/>
            <person name="Armbrust E.V."/>
            <person name="Aves S.J."/>
            <person name="Beiko R.G."/>
            <person name="Coutinho P."/>
            <person name="Dacks J.B."/>
            <person name="Durnford D.G."/>
            <person name="Fast N.M."/>
            <person name="Green B.R."/>
            <person name="Grisdale C."/>
            <person name="Hempe F."/>
            <person name="Henrissat B."/>
            <person name="Hoppner M.P."/>
            <person name="Ishida K.-I."/>
            <person name="Kim E."/>
            <person name="Koreny L."/>
            <person name="Kroth P.G."/>
            <person name="Liu Y."/>
            <person name="Malik S.-B."/>
            <person name="Maier U.G."/>
            <person name="McRose D."/>
            <person name="Mock T."/>
            <person name="Neilson J.A."/>
            <person name="Onodera N.T."/>
            <person name="Poole A.M."/>
            <person name="Pritham E.J."/>
            <person name="Richards T.A."/>
            <person name="Rocap G."/>
            <person name="Roy S.W."/>
            <person name="Sarai C."/>
            <person name="Schaack S."/>
            <person name="Shirato S."/>
            <person name="Slamovits C.H."/>
            <person name="Spencer D.F."/>
            <person name="Suzuki S."/>
            <person name="Worden A.Z."/>
            <person name="Zauner S."/>
            <person name="Barry K."/>
            <person name="Bell C."/>
            <person name="Bharti A.K."/>
            <person name="Crow J.A."/>
            <person name="Grimwood J."/>
            <person name="Kramer R."/>
            <person name="Lindquist E."/>
            <person name="Lucas S."/>
            <person name="Salamov A."/>
            <person name="McFadden G.I."/>
            <person name="Lane C.E."/>
            <person name="Keeling P.J."/>
            <person name="Gray M.W."/>
            <person name="Grigoriev I.V."/>
            <person name="Archibald J.M."/>
        </authorList>
    </citation>
    <scope>NUCLEOTIDE SEQUENCE</scope>
    <source>
        <strain evidence="5">CCMP2712</strain>
    </source>
</reference>
<gene>
    <name evidence="3" type="ORF">GUITHDRAFT_142128</name>
</gene>
<keyword evidence="5" id="KW-1185">Reference proteome</keyword>
<dbReference type="EnsemblProtists" id="EKX41198">
    <property type="protein sequence ID" value="EKX41198"/>
    <property type="gene ID" value="GUITHDRAFT_142128"/>
</dbReference>
<keyword evidence="1" id="KW-0472">Membrane</keyword>